<comment type="caution">
    <text evidence="2">The sequence shown here is derived from an EMBL/GenBank/DDBJ whole genome shotgun (WGS) entry which is preliminary data.</text>
</comment>
<evidence type="ECO:0000313" key="2">
    <source>
        <dbReference type="EMBL" id="RKW70474.1"/>
    </source>
</evidence>
<organism evidence="2 3">
    <name type="scientific">Galactobacter caseinivorans</name>
    <dbReference type="NCBI Taxonomy" id="2676123"/>
    <lineage>
        <taxon>Bacteria</taxon>
        <taxon>Bacillati</taxon>
        <taxon>Actinomycetota</taxon>
        <taxon>Actinomycetes</taxon>
        <taxon>Micrococcales</taxon>
        <taxon>Micrococcaceae</taxon>
        <taxon>Galactobacter</taxon>
    </lineage>
</organism>
<evidence type="ECO:0000256" key="1">
    <source>
        <dbReference type="SAM" id="MobiDB-lite"/>
    </source>
</evidence>
<sequence length="80" mass="8599">MTVEKNPPHTTTPQALRATDPRASTASLPSHAHPVTPGQERDWPDFPAGGCDPDFPGGSRLRRPSGLNRMVDGLMRAVRG</sequence>
<name>A0A496PJ03_9MICC</name>
<dbReference type="Proteomes" id="UP000273119">
    <property type="component" value="Unassembled WGS sequence"/>
</dbReference>
<proteinExistence type="predicted"/>
<gene>
    <name evidence="2" type="ORF">DWQ67_08335</name>
</gene>
<dbReference type="AlphaFoldDB" id="A0A496PJ03"/>
<protein>
    <submittedName>
        <fullName evidence="2">Uncharacterized protein</fullName>
    </submittedName>
</protein>
<evidence type="ECO:0000313" key="3">
    <source>
        <dbReference type="Proteomes" id="UP000273119"/>
    </source>
</evidence>
<dbReference type="RefSeq" id="WP_121485125.1">
    <property type="nucleotide sequence ID" value="NZ_QQXL01000004.1"/>
</dbReference>
<feature type="region of interest" description="Disordered" evidence="1">
    <location>
        <begin position="1"/>
        <end position="66"/>
    </location>
</feature>
<reference evidence="2 3" key="1">
    <citation type="submission" date="2018-07" db="EMBL/GenBank/DDBJ databases">
        <title>Arthrobacter sp. nov., isolated from raw cow's milk with high bacterial count.</title>
        <authorList>
            <person name="Hahne J."/>
            <person name="Isele D."/>
            <person name="Lipski A."/>
        </authorList>
    </citation>
    <scope>NUCLEOTIDE SEQUENCE [LARGE SCALE GENOMIC DNA]</scope>
    <source>
        <strain evidence="2 3">JZ R-183</strain>
    </source>
</reference>
<keyword evidence="3" id="KW-1185">Reference proteome</keyword>
<accession>A0A496PJ03</accession>
<dbReference type="EMBL" id="QQXL01000004">
    <property type="protein sequence ID" value="RKW70474.1"/>
    <property type="molecule type" value="Genomic_DNA"/>
</dbReference>